<dbReference type="EMBL" id="CP021112">
    <property type="protein sequence ID" value="ARQ00016.1"/>
    <property type="molecule type" value="Genomic_DNA"/>
</dbReference>
<accession>A0A1W6ZRV9</accession>
<evidence type="ECO:0000313" key="1">
    <source>
        <dbReference type="EMBL" id="ARQ00016.1"/>
    </source>
</evidence>
<dbReference type="Proteomes" id="UP000194137">
    <property type="component" value="Chromosome"/>
</dbReference>
<organism evidence="1 2">
    <name type="scientific">Pseudorhodoplanes sinuspersici</name>
    <dbReference type="NCBI Taxonomy" id="1235591"/>
    <lineage>
        <taxon>Bacteria</taxon>
        <taxon>Pseudomonadati</taxon>
        <taxon>Pseudomonadota</taxon>
        <taxon>Alphaproteobacteria</taxon>
        <taxon>Hyphomicrobiales</taxon>
        <taxon>Pseudorhodoplanes</taxon>
    </lineage>
</organism>
<protein>
    <submittedName>
        <fullName evidence="1">Uncharacterized protein</fullName>
    </submittedName>
</protein>
<dbReference type="KEGG" id="psin:CAK95_13675"/>
<name>A0A1W6ZRV9_9HYPH</name>
<dbReference type="AlphaFoldDB" id="A0A1W6ZRV9"/>
<gene>
    <name evidence="1" type="ORF">CAK95_13675</name>
</gene>
<dbReference type="RefSeq" id="WP_425349688.1">
    <property type="nucleotide sequence ID" value="NZ_CP021112.1"/>
</dbReference>
<evidence type="ECO:0000313" key="2">
    <source>
        <dbReference type="Proteomes" id="UP000194137"/>
    </source>
</evidence>
<dbReference type="STRING" id="1235591.CAK95_13675"/>
<keyword evidence="2" id="KW-1185">Reference proteome</keyword>
<reference evidence="1 2" key="1">
    <citation type="submission" date="2017-05" db="EMBL/GenBank/DDBJ databases">
        <title>Full genome sequence of Pseudorhodoplanes sinuspersici.</title>
        <authorList>
            <person name="Dastgheib S.M.M."/>
            <person name="Shavandi M."/>
            <person name="Tirandaz H."/>
        </authorList>
    </citation>
    <scope>NUCLEOTIDE SEQUENCE [LARGE SCALE GENOMIC DNA]</scope>
    <source>
        <strain evidence="1 2">RIPI110</strain>
    </source>
</reference>
<proteinExistence type="predicted"/>
<sequence>MRHLFLGFSIAATIFVFGSAVAQDDNAARPKVRAPSLDQAMAEYRRKLKDYEATRAKFEAVAGPYWEQVGEKRKGRIAKRRAGHAIALSDYVLEQPPLYSGPSRPADPSKPGERPERAEIPVVADFLRNAKEHFGFVPEKPESEMDFKRAYARVASAAGITRDQAVRVYSFESGGNGKYDVQAGLESVRPGARAISTALGYNQLLTANTISILAEKGDRLIKTMHAKAVSASGDRKRTLDAKTEVLKRMVAYSHTVPSRWSEHVKLGRTPKGLGLHALNLDIDIGPLLQTQKLLDSVLFARIKGLARTLTAAELEMMNLTGDGNGFDMISMPQAMRPQVPTSNFFQQRGYERNPVAIRNNVVEKLLAATDAVMDRESKLQGARDMAALF</sequence>